<evidence type="ECO:0000256" key="4">
    <source>
        <dbReference type="ARBA" id="ARBA00022989"/>
    </source>
</evidence>
<organism evidence="7">
    <name type="scientific">uncultured spirochete</name>
    <dbReference type="NCBI Taxonomy" id="156406"/>
    <lineage>
        <taxon>Bacteria</taxon>
        <taxon>Pseudomonadati</taxon>
        <taxon>Spirochaetota</taxon>
        <taxon>Spirochaetia</taxon>
        <taxon>Spirochaetales</taxon>
        <taxon>environmental samples</taxon>
    </lineage>
</organism>
<dbReference type="PANTHER" id="PTHR43370:SF2">
    <property type="entry name" value="ABC TRANSPORTER PERMEASE PROTEIN"/>
    <property type="match status" value="1"/>
</dbReference>
<dbReference type="PANTHER" id="PTHR43370">
    <property type="entry name" value="SUGAR ABC TRANSPORTER INTEGRAL MEMBRANE PROTEIN-RELATED"/>
    <property type="match status" value="1"/>
</dbReference>
<dbReference type="GO" id="GO:0005886">
    <property type="term" value="C:plasma membrane"/>
    <property type="evidence" value="ECO:0007669"/>
    <property type="project" value="UniProtKB-SubCell"/>
</dbReference>
<dbReference type="GO" id="GO:0022857">
    <property type="term" value="F:transmembrane transporter activity"/>
    <property type="evidence" value="ECO:0007669"/>
    <property type="project" value="InterPro"/>
</dbReference>
<feature type="transmembrane region" description="Helical" evidence="6">
    <location>
        <begin position="6"/>
        <end position="27"/>
    </location>
</feature>
<feature type="transmembrane region" description="Helical" evidence="6">
    <location>
        <begin position="196"/>
        <end position="218"/>
    </location>
</feature>
<feature type="transmembrane region" description="Helical" evidence="6">
    <location>
        <begin position="34"/>
        <end position="55"/>
    </location>
</feature>
<feature type="transmembrane region" description="Helical" evidence="6">
    <location>
        <begin position="149"/>
        <end position="166"/>
    </location>
</feature>
<keyword evidence="3 6" id="KW-0812">Transmembrane</keyword>
<evidence type="ECO:0000256" key="2">
    <source>
        <dbReference type="ARBA" id="ARBA00022475"/>
    </source>
</evidence>
<accession>A0A3P3XG81</accession>
<evidence type="ECO:0000256" key="6">
    <source>
        <dbReference type="SAM" id="Phobius"/>
    </source>
</evidence>
<evidence type="ECO:0000256" key="3">
    <source>
        <dbReference type="ARBA" id="ARBA00022692"/>
    </source>
</evidence>
<gene>
    <name evidence="7" type="ORF">SPIROBIBN47_150062</name>
</gene>
<dbReference type="AlphaFoldDB" id="A0A3P3XG81"/>
<dbReference type="Pfam" id="PF02653">
    <property type="entry name" value="BPD_transp_2"/>
    <property type="match status" value="1"/>
</dbReference>
<keyword evidence="4 6" id="KW-1133">Transmembrane helix</keyword>
<keyword evidence="5 6" id="KW-0472">Membrane</keyword>
<feature type="transmembrane region" description="Helical" evidence="6">
    <location>
        <begin position="275"/>
        <end position="294"/>
    </location>
</feature>
<evidence type="ECO:0000256" key="1">
    <source>
        <dbReference type="ARBA" id="ARBA00004651"/>
    </source>
</evidence>
<sequence>MDFLTSILTITIRAGTSLTIATIGEILTERSGILNLGVEGIMLMGALSAFTAVFYSHSIAIGLLVAIGVGGLLALLHAFLTTTMRANQVVSGLSITLFGTGFSSFLGQRLGPVANNFRLVGLRAERIVPLAPEWVKQIPIISAFFNQDIITYLVYILLPLAWFFLYKTRPGLWLRSVGEDPQTADAMGIDVTKTRYLYTILGGMMIALGGAHLSLSYTPGWSENITGGRGWIVIALVIFSMWNPARAVWGALLFGGINAVQFRLQASGTSIPANFLNMMPYIGTIIVLVVMTWWEALSKKVGAPAALGTSYMREDK</sequence>
<reference evidence="7" key="1">
    <citation type="submission" date="2017-02" db="EMBL/GenBank/DDBJ databases">
        <authorList>
            <person name="Regsiter A."/>
            <person name="William W."/>
        </authorList>
    </citation>
    <scope>NUCLEOTIDE SEQUENCE</scope>
    <source>
        <strain evidence="7">Bib</strain>
    </source>
</reference>
<proteinExistence type="predicted"/>
<evidence type="ECO:0000256" key="5">
    <source>
        <dbReference type="ARBA" id="ARBA00023136"/>
    </source>
</evidence>
<comment type="subcellular location">
    <subcellularLocation>
        <location evidence="1">Cell membrane</location>
        <topology evidence="1">Multi-pass membrane protein</topology>
    </subcellularLocation>
</comment>
<evidence type="ECO:0000313" key="7">
    <source>
        <dbReference type="EMBL" id="SLM10596.1"/>
    </source>
</evidence>
<name>A0A3P3XG81_9SPIR</name>
<feature type="transmembrane region" description="Helical" evidence="6">
    <location>
        <begin position="61"/>
        <end position="80"/>
    </location>
</feature>
<keyword evidence="2" id="KW-1003">Cell membrane</keyword>
<protein>
    <submittedName>
        <fullName evidence="7">Inner-membrane translocator</fullName>
    </submittedName>
</protein>
<dbReference type="InterPro" id="IPR001851">
    <property type="entry name" value="ABC_transp_permease"/>
</dbReference>
<dbReference type="CDD" id="cd06580">
    <property type="entry name" value="TM_PBP1_transp_TpRbsC_like"/>
    <property type="match status" value="1"/>
</dbReference>
<feature type="transmembrane region" description="Helical" evidence="6">
    <location>
        <begin position="230"/>
        <end position="254"/>
    </location>
</feature>
<dbReference type="EMBL" id="FWDM01000007">
    <property type="protein sequence ID" value="SLM10596.1"/>
    <property type="molecule type" value="Genomic_DNA"/>
</dbReference>
<feature type="transmembrane region" description="Helical" evidence="6">
    <location>
        <begin position="89"/>
        <end position="107"/>
    </location>
</feature>